<dbReference type="Proteomes" id="UP000515135">
    <property type="component" value="Unplaced"/>
</dbReference>
<reference evidence="4" key="1">
    <citation type="submission" date="2025-08" db="UniProtKB">
        <authorList>
            <consortium name="RefSeq"/>
        </authorList>
    </citation>
    <scope>IDENTIFICATION</scope>
    <source>
        <tissue evidence="4">Gonad</tissue>
    </source>
</reference>
<evidence type="ECO:0000256" key="2">
    <source>
        <dbReference type="SAM" id="SignalP"/>
    </source>
</evidence>
<keyword evidence="2" id="KW-0732">Signal</keyword>
<keyword evidence="1" id="KW-0472">Membrane</keyword>
<evidence type="ECO:0000256" key="1">
    <source>
        <dbReference type="SAM" id="Phobius"/>
    </source>
</evidence>
<keyword evidence="3" id="KW-1185">Reference proteome</keyword>
<sequence length="246" mass="27337">MWNLRWKMLEWCWRTAGVMYFTLSLTSQVRGTDPRTICVQDRIKGPGRRQTASLSEDMAYTYGREKNTVVFEIDVQRQKITKQTNQLVANILTEGTATVLRDVSVTQSDYRISKLMQGNVSLASVHPSPHFPFGTERGTTVIGYYATLDCSSAQFLPGGILKQIVMSSRTRLERAAGGDMIGDPVLFIRGPSNLQALDREYFLGLGALGLLALLLLCAGWQGTGDEVGEAEHIGVLADKYDCYRMV</sequence>
<dbReference type="KEGG" id="bbel:109465956"/>
<evidence type="ECO:0000313" key="4">
    <source>
        <dbReference type="RefSeq" id="XP_019619005.1"/>
    </source>
</evidence>
<proteinExistence type="predicted"/>
<dbReference type="OrthoDB" id="10310902at2759"/>
<feature type="chain" id="PRO_5028273910" evidence="2">
    <location>
        <begin position="32"/>
        <end position="246"/>
    </location>
</feature>
<dbReference type="RefSeq" id="XP_019619005.1">
    <property type="nucleotide sequence ID" value="XM_019763446.1"/>
</dbReference>
<organism evidence="3 4">
    <name type="scientific">Branchiostoma belcheri</name>
    <name type="common">Amphioxus</name>
    <dbReference type="NCBI Taxonomy" id="7741"/>
    <lineage>
        <taxon>Eukaryota</taxon>
        <taxon>Metazoa</taxon>
        <taxon>Chordata</taxon>
        <taxon>Cephalochordata</taxon>
        <taxon>Leptocardii</taxon>
        <taxon>Amphioxiformes</taxon>
        <taxon>Branchiostomatidae</taxon>
        <taxon>Branchiostoma</taxon>
    </lineage>
</organism>
<dbReference type="GeneID" id="109465956"/>
<feature type="transmembrane region" description="Helical" evidence="1">
    <location>
        <begin position="201"/>
        <end position="220"/>
    </location>
</feature>
<keyword evidence="1" id="KW-0812">Transmembrane</keyword>
<name>A0A6P4XQU3_BRABE</name>
<keyword evidence="1" id="KW-1133">Transmembrane helix</keyword>
<protein>
    <submittedName>
        <fullName evidence="4">Uncharacterized protein LOC109465956</fullName>
    </submittedName>
</protein>
<gene>
    <name evidence="4" type="primary">LOC109465956</name>
</gene>
<accession>A0A6P4XQU3</accession>
<dbReference type="AlphaFoldDB" id="A0A6P4XQU3"/>
<evidence type="ECO:0000313" key="3">
    <source>
        <dbReference type="Proteomes" id="UP000515135"/>
    </source>
</evidence>
<feature type="signal peptide" evidence="2">
    <location>
        <begin position="1"/>
        <end position="31"/>
    </location>
</feature>